<dbReference type="GO" id="GO:0008270">
    <property type="term" value="F:zinc ion binding"/>
    <property type="evidence" value="ECO:0007669"/>
    <property type="project" value="UniProtKB-KW"/>
</dbReference>
<reference evidence="4" key="2">
    <citation type="submission" date="2021-09" db="EMBL/GenBank/DDBJ databases">
        <authorList>
            <person name="Jia N."/>
            <person name="Wang J."/>
            <person name="Shi W."/>
            <person name="Du L."/>
            <person name="Sun Y."/>
            <person name="Zhan W."/>
            <person name="Jiang J."/>
            <person name="Wang Q."/>
            <person name="Zhang B."/>
            <person name="Ji P."/>
            <person name="Sakyi L.B."/>
            <person name="Cui X."/>
            <person name="Yuan T."/>
            <person name="Jiang B."/>
            <person name="Yang W."/>
            <person name="Lam T.T.-Y."/>
            <person name="Chang Q."/>
            <person name="Ding S."/>
            <person name="Wang X."/>
            <person name="Zhu J."/>
            <person name="Ruan X."/>
            <person name="Zhao L."/>
            <person name="Wei J."/>
            <person name="Que T."/>
            <person name="Du C."/>
            <person name="Cheng J."/>
            <person name="Dai P."/>
            <person name="Han X."/>
            <person name="Huang E."/>
            <person name="Gao Y."/>
            <person name="Liu J."/>
            <person name="Shao H."/>
            <person name="Ye R."/>
            <person name="Li L."/>
            <person name="Wei W."/>
            <person name="Wang X."/>
            <person name="Wang C."/>
            <person name="Huo Q."/>
            <person name="Li W."/>
            <person name="Guo W."/>
            <person name="Chen H."/>
            <person name="Chen S."/>
            <person name="Zhou L."/>
            <person name="Zhou L."/>
            <person name="Ni X."/>
            <person name="Tian J."/>
            <person name="Zhou Y."/>
            <person name="Sheng Y."/>
            <person name="Liu T."/>
            <person name="Pan Y."/>
            <person name="Xia L."/>
            <person name="Li J."/>
            <person name="Zhao F."/>
            <person name="Cao W."/>
        </authorList>
    </citation>
    <scope>NUCLEOTIDE SEQUENCE</scope>
    <source>
        <strain evidence="4">Rmic-2018</strain>
        <tissue evidence="4">Larvae</tissue>
    </source>
</reference>
<evidence type="ECO:0000256" key="1">
    <source>
        <dbReference type="PROSITE-ProRule" id="PRU00047"/>
    </source>
</evidence>
<dbReference type="Proteomes" id="UP000821866">
    <property type="component" value="Chromosome 2"/>
</dbReference>
<dbReference type="InterPro" id="IPR001878">
    <property type="entry name" value="Znf_CCHC"/>
</dbReference>
<name>A0A9J6EIC6_RHIMP</name>
<proteinExistence type="predicted"/>
<gene>
    <name evidence="4" type="ORF">HPB51_017351</name>
</gene>
<protein>
    <recommendedName>
        <fullName evidence="3">CCHC-type domain-containing protein</fullName>
    </recommendedName>
</protein>
<keyword evidence="1" id="KW-0479">Metal-binding</keyword>
<dbReference type="PROSITE" id="PS50158">
    <property type="entry name" value="ZF_CCHC"/>
    <property type="match status" value="1"/>
</dbReference>
<keyword evidence="1" id="KW-0863">Zinc-finger</keyword>
<comment type="caution">
    <text evidence="4">The sequence shown here is derived from an EMBL/GenBank/DDBJ whole genome shotgun (WGS) entry which is preliminary data.</text>
</comment>
<dbReference type="AlphaFoldDB" id="A0A9J6EIC6"/>
<keyword evidence="5" id="KW-1185">Reference proteome</keyword>
<dbReference type="GO" id="GO:0003676">
    <property type="term" value="F:nucleic acid binding"/>
    <property type="evidence" value="ECO:0007669"/>
    <property type="project" value="InterPro"/>
</dbReference>
<sequence>MLLTFKEPRVPTWIYLCNARHRCNLQKKFEMCYRCSELGHRADVCASTVVKCRGCAIANPLSDHECVLTCRLCGKQHVTGDSGCKEIYRTLYIIKRRQREALRQEENSKPQDQATQRRAPKRSSHWDHHRSGSTQRKHRDRSSSIPPLGADSSHKSPRP</sequence>
<feature type="region of interest" description="Disordered" evidence="2">
    <location>
        <begin position="100"/>
        <end position="159"/>
    </location>
</feature>
<evidence type="ECO:0000313" key="4">
    <source>
        <dbReference type="EMBL" id="KAH8033901.1"/>
    </source>
</evidence>
<keyword evidence="1" id="KW-0862">Zinc</keyword>
<accession>A0A9J6EIC6</accession>
<feature type="domain" description="CCHC-type" evidence="3">
    <location>
        <begin position="32"/>
        <end position="45"/>
    </location>
</feature>
<dbReference type="EMBL" id="JABSTU010000004">
    <property type="protein sequence ID" value="KAH8033901.1"/>
    <property type="molecule type" value="Genomic_DNA"/>
</dbReference>
<reference evidence="4" key="1">
    <citation type="journal article" date="2020" name="Cell">
        <title>Large-Scale Comparative Analyses of Tick Genomes Elucidate Their Genetic Diversity and Vector Capacities.</title>
        <authorList>
            <consortium name="Tick Genome and Microbiome Consortium (TIGMIC)"/>
            <person name="Jia N."/>
            <person name="Wang J."/>
            <person name="Shi W."/>
            <person name="Du L."/>
            <person name="Sun Y."/>
            <person name="Zhan W."/>
            <person name="Jiang J.F."/>
            <person name="Wang Q."/>
            <person name="Zhang B."/>
            <person name="Ji P."/>
            <person name="Bell-Sakyi L."/>
            <person name="Cui X.M."/>
            <person name="Yuan T.T."/>
            <person name="Jiang B.G."/>
            <person name="Yang W.F."/>
            <person name="Lam T.T."/>
            <person name="Chang Q.C."/>
            <person name="Ding S.J."/>
            <person name="Wang X.J."/>
            <person name="Zhu J.G."/>
            <person name="Ruan X.D."/>
            <person name="Zhao L."/>
            <person name="Wei J.T."/>
            <person name="Ye R.Z."/>
            <person name="Que T.C."/>
            <person name="Du C.H."/>
            <person name="Zhou Y.H."/>
            <person name="Cheng J.X."/>
            <person name="Dai P.F."/>
            <person name="Guo W.B."/>
            <person name="Han X.H."/>
            <person name="Huang E.J."/>
            <person name="Li L.F."/>
            <person name="Wei W."/>
            <person name="Gao Y.C."/>
            <person name="Liu J.Z."/>
            <person name="Shao H.Z."/>
            <person name="Wang X."/>
            <person name="Wang C.C."/>
            <person name="Yang T.C."/>
            <person name="Huo Q.B."/>
            <person name="Li W."/>
            <person name="Chen H.Y."/>
            <person name="Chen S.E."/>
            <person name="Zhou L.G."/>
            <person name="Ni X.B."/>
            <person name="Tian J.H."/>
            <person name="Sheng Y."/>
            <person name="Liu T."/>
            <person name="Pan Y.S."/>
            <person name="Xia L.Y."/>
            <person name="Li J."/>
            <person name="Zhao F."/>
            <person name="Cao W.C."/>
        </authorList>
    </citation>
    <scope>NUCLEOTIDE SEQUENCE</scope>
    <source>
        <strain evidence="4">Rmic-2018</strain>
    </source>
</reference>
<evidence type="ECO:0000313" key="5">
    <source>
        <dbReference type="Proteomes" id="UP000821866"/>
    </source>
</evidence>
<evidence type="ECO:0000259" key="3">
    <source>
        <dbReference type="PROSITE" id="PS50158"/>
    </source>
</evidence>
<feature type="compositionally biased region" description="Basic and acidic residues" evidence="2">
    <location>
        <begin position="100"/>
        <end position="109"/>
    </location>
</feature>
<organism evidence="4 5">
    <name type="scientific">Rhipicephalus microplus</name>
    <name type="common">Cattle tick</name>
    <name type="synonym">Boophilus microplus</name>
    <dbReference type="NCBI Taxonomy" id="6941"/>
    <lineage>
        <taxon>Eukaryota</taxon>
        <taxon>Metazoa</taxon>
        <taxon>Ecdysozoa</taxon>
        <taxon>Arthropoda</taxon>
        <taxon>Chelicerata</taxon>
        <taxon>Arachnida</taxon>
        <taxon>Acari</taxon>
        <taxon>Parasitiformes</taxon>
        <taxon>Ixodida</taxon>
        <taxon>Ixodoidea</taxon>
        <taxon>Ixodidae</taxon>
        <taxon>Rhipicephalinae</taxon>
        <taxon>Rhipicephalus</taxon>
        <taxon>Boophilus</taxon>
    </lineage>
</organism>
<evidence type="ECO:0000256" key="2">
    <source>
        <dbReference type="SAM" id="MobiDB-lite"/>
    </source>
</evidence>